<gene>
    <name evidence="3" type="primary">lppH_2</name>
    <name evidence="4" type="ORF">BST20_17870</name>
    <name evidence="3" type="ORF">MBRA_53630</name>
</gene>
<reference evidence="4 5" key="1">
    <citation type="submission" date="2016-12" db="EMBL/GenBank/DDBJ databases">
        <title>The new phylogeny of genus Mycobacterium.</title>
        <authorList>
            <person name="Tortoli E."/>
            <person name="Trovato A."/>
            <person name="Cirillo D.M."/>
        </authorList>
    </citation>
    <scope>NUCLEOTIDE SEQUENCE [LARGE SCALE GENOMIC DNA]</scope>
    <source>
        <strain evidence="4 5">DSM 44624</strain>
    </source>
</reference>
<dbReference type="Pfam" id="PF14032">
    <property type="entry name" value="PknH_C"/>
    <property type="match status" value="1"/>
</dbReference>
<dbReference type="Proteomes" id="UP000192441">
    <property type="component" value="Unassembled WGS sequence"/>
</dbReference>
<evidence type="ECO:0000313" key="5">
    <source>
        <dbReference type="Proteomes" id="UP000192441"/>
    </source>
</evidence>
<dbReference type="InterPro" id="IPR038232">
    <property type="entry name" value="PknH-like_Extracell_sf"/>
</dbReference>
<evidence type="ECO:0000313" key="4">
    <source>
        <dbReference type="EMBL" id="ORA35459.1"/>
    </source>
</evidence>
<dbReference type="Gene3D" id="3.40.1000.70">
    <property type="entry name" value="PknH-like extracellular domain"/>
    <property type="match status" value="1"/>
</dbReference>
<sequence length="237" mass="24425">MIRKSAAVSLTALAVVAGAAAGMPTAAAAPSGPIPQFWESGNGSDLAGLLLKENQVAPLVGVPSVKVLNKSAKFYDDSSVIDNAECLGAWAPAQAKSYDGSGATDVRSEVMGHNKLVILRDRLVVESVVGFPTADQASKYLDHAADSWKGCANRQVTTTPDASDTPQQWQFGQPAVENNGTVITLKRTSTGEGLGACERAMGGRYNVAIDVMVCGGDPTGQAAKIVPEIGKSIPKAG</sequence>
<dbReference type="Proteomes" id="UP000467379">
    <property type="component" value="Plasmid pJCM12687"/>
</dbReference>
<dbReference type="EMBL" id="MVHM01000012">
    <property type="protein sequence ID" value="ORA35459.1"/>
    <property type="molecule type" value="Genomic_DNA"/>
</dbReference>
<feature type="signal peptide" evidence="1">
    <location>
        <begin position="1"/>
        <end position="28"/>
    </location>
</feature>
<evidence type="ECO:0000256" key="1">
    <source>
        <dbReference type="SAM" id="SignalP"/>
    </source>
</evidence>
<keyword evidence="3" id="KW-0614">Plasmid</keyword>
<proteinExistence type="predicted"/>
<dbReference type="InterPro" id="IPR026954">
    <property type="entry name" value="PknH-like_Extracell"/>
</dbReference>
<accession>A0A7I7WGV9</accession>
<evidence type="ECO:0000259" key="2">
    <source>
        <dbReference type="Pfam" id="PF14032"/>
    </source>
</evidence>
<reference evidence="3 6" key="2">
    <citation type="journal article" date="2019" name="Emerg. Microbes Infect.">
        <title>Comprehensive subspecies identification of 175 nontuberculous mycobacteria species based on 7547 genomic profiles.</title>
        <authorList>
            <person name="Matsumoto Y."/>
            <person name="Kinjo T."/>
            <person name="Motooka D."/>
            <person name="Nabeya D."/>
            <person name="Jung N."/>
            <person name="Uechi K."/>
            <person name="Horii T."/>
            <person name="Iida T."/>
            <person name="Fujita J."/>
            <person name="Nakamura S."/>
        </authorList>
    </citation>
    <scope>NUCLEOTIDE SEQUENCE [LARGE SCALE GENOMIC DNA]</scope>
    <source>
        <strain evidence="3 6">JCM 12687</strain>
        <plasmid evidence="3">pJCM12687</plasmid>
    </source>
</reference>
<evidence type="ECO:0000313" key="3">
    <source>
        <dbReference type="EMBL" id="BBZ15168.1"/>
    </source>
</evidence>
<feature type="domain" description="PknH-like extracellular" evidence="2">
    <location>
        <begin position="44"/>
        <end position="229"/>
    </location>
</feature>
<feature type="chain" id="PRO_5044658041" evidence="1">
    <location>
        <begin position="29"/>
        <end position="237"/>
    </location>
</feature>
<dbReference type="EMBL" id="AP022607">
    <property type="protein sequence ID" value="BBZ15168.1"/>
    <property type="molecule type" value="Genomic_DNA"/>
</dbReference>
<dbReference type="AlphaFoldDB" id="A0A7I7WGV9"/>
<reference evidence="3" key="3">
    <citation type="submission" date="2020-02" db="EMBL/GenBank/DDBJ databases">
        <authorList>
            <person name="Matsumoto Y."/>
            <person name="Motooka D."/>
            <person name="Nakamura S."/>
        </authorList>
    </citation>
    <scope>NUCLEOTIDE SEQUENCE</scope>
    <source>
        <strain evidence="3">JCM 12687</strain>
        <plasmid evidence="3">pJCM12687</plasmid>
    </source>
</reference>
<protein>
    <submittedName>
        <fullName evidence="3">Sensor domain-containing protein</fullName>
    </submittedName>
</protein>
<organism evidence="4 5">
    <name type="scientific">Mycobacterium branderi</name>
    <dbReference type="NCBI Taxonomy" id="43348"/>
    <lineage>
        <taxon>Bacteria</taxon>
        <taxon>Bacillati</taxon>
        <taxon>Actinomycetota</taxon>
        <taxon>Actinomycetes</taxon>
        <taxon>Mycobacteriales</taxon>
        <taxon>Mycobacteriaceae</taxon>
        <taxon>Mycobacterium</taxon>
    </lineage>
</organism>
<dbReference type="OrthoDB" id="4761399at2"/>
<dbReference type="RefSeq" id="WP_083132729.1">
    <property type="nucleotide sequence ID" value="NZ_AP022607.1"/>
</dbReference>
<keyword evidence="6" id="KW-1185">Reference proteome</keyword>
<evidence type="ECO:0000313" key="6">
    <source>
        <dbReference type="Proteomes" id="UP000467379"/>
    </source>
</evidence>
<name>A0A7I7WGV9_9MYCO</name>
<geneLocation type="plasmid" evidence="3 6">
    <name>pJCM12687</name>
</geneLocation>
<keyword evidence="1" id="KW-0732">Signal</keyword>